<dbReference type="InterPro" id="IPR015946">
    <property type="entry name" value="KH_dom-like_a/b"/>
</dbReference>
<organism evidence="1 2">
    <name type="scientific">Alistipes ihumii AP11</name>
    <dbReference type="NCBI Taxonomy" id="1211813"/>
    <lineage>
        <taxon>Bacteria</taxon>
        <taxon>Pseudomonadati</taxon>
        <taxon>Bacteroidota</taxon>
        <taxon>Bacteroidia</taxon>
        <taxon>Bacteroidales</taxon>
        <taxon>Rikenellaceae</taxon>
        <taxon>Alistipes</taxon>
    </lineage>
</organism>
<dbReference type="InterPro" id="IPR003718">
    <property type="entry name" value="OsmC/Ohr_fam"/>
</dbReference>
<dbReference type="Proteomes" id="UP001059295">
    <property type="component" value="Chromosome"/>
</dbReference>
<dbReference type="RefSeq" id="WP_019246929.1">
    <property type="nucleotide sequence ID" value="NZ_CAPH01000023.1"/>
</dbReference>
<gene>
    <name evidence="1" type="ORF">NQ491_08980</name>
</gene>
<dbReference type="Pfam" id="PF02566">
    <property type="entry name" value="OsmC"/>
    <property type="match status" value="1"/>
</dbReference>
<dbReference type="GeneID" id="82891864"/>
<dbReference type="InterPro" id="IPR036102">
    <property type="entry name" value="OsmC/Ohrsf"/>
</dbReference>
<evidence type="ECO:0000313" key="1">
    <source>
        <dbReference type="EMBL" id="UWN56779.1"/>
    </source>
</evidence>
<keyword evidence="2" id="KW-1185">Reference proteome</keyword>
<sequence length="135" mass="14483">MATVETIYLGELRTEATHVQSGSKILTDAPTDNHGKGEAFSPTDLVAAALGSCMMTLMGIAARTQGVDIVGTRLSITKVMSADPRRIGEIIIDIRFPGEMAPKARTVLERAAATCPVARSLHPDCKQTVRFHYGE</sequence>
<protein>
    <submittedName>
        <fullName evidence="1">OsmC family protein</fullName>
    </submittedName>
</protein>
<dbReference type="EMBL" id="CP102294">
    <property type="protein sequence ID" value="UWN56779.1"/>
    <property type="molecule type" value="Genomic_DNA"/>
</dbReference>
<dbReference type="SUPFAM" id="SSF82784">
    <property type="entry name" value="OsmC-like"/>
    <property type="match status" value="1"/>
</dbReference>
<dbReference type="PANTHER" id="PTHR39624:SF2">
    <property type="entry name" value="OSMC-LIKE PROTEIN"/>
    <property type="match status" value="1"/>
</dbReference>
<reference evidence="1" key="1">
    <citation type="journal article" date="2022" name="Cell">
        <title>Design, construction, and in vivo augmentation of a complex gut microbiome.</title>
        <authorList>
            <person name="Cheng A.G."/>
            <person name="Ho P.Y."/>
            <person name="Aranda-Diaz A."/>
            <person name="Jain S."/>
            <person name="Yu F.B."/>
            <person name="Meng X."/>
            <person name="Wang M."/>
            <person name="Iakiviak M."/>
            <person name="Nagashima K."/>
            <person name="Zhao A."/>
            <person name="Murugkar P."/>
            <person name="Patil A."/>
            <person name="Atabakhsh K."/>
            <person name="Weakley A."/>
            <person name="Yan J."/>
            <person name="Brumbaugh A.R."/>
            <person name="Higginbottom S."/>
            <person name="Dimas A."/>
            <person name="Shiver A.L."/>
            <person name="Deutschbauer A."/>
            <person name="Neff N."/>
            <person name="Sonnenburg J.L."/>
            <person name="Huang K.C."/>
            <person name="Fischbach M.A."/>
        </authorList>
    </citation>
    <scope>NUCLEOTIDE SEQUENCE</scope>
    <source>
        <strain evidence="1">AP11</strain>
    </source>
</reference>
<proteinExistence type="predicted"/>
<dbReference type="PANTHER" id="PTHR39624">
    <property type="entry name" value="PROTEIN INVOLVED IN RIMO-MEDIATED BETA-METHYLTHIOLATION OF RIBOSOMAL PROTEIN S12 YCAO"/>
    <property type="match status" value="1"/>
</dbReference>
<dbReference type="Gene3D" id="3.30.300.20">
    <property type="match status" value="1"/>
</dbReference>
<accession>A0ABY5UZD0</accession>
<evidence type="ECO:0000313" key="2">
    <source>
        <dbReference type="Proteomes" id="UP001059295"/>
    </source>
</evidence>
<name>A0ABY5UZD0_9BACT</name>